<evidence type="ECO:0000313" key="4">
    <source>
        <dbReference type="Proteomes" id="UP000242444"/>
    </source>
</evidence>
<dbReference type="InterPro" id="IPR058712">
    <property type="entry name" value="SRA_ScoMcrA"/>
</dbReference>
<keyword evidence="4" id="KW-1185">Reference proteome</keyword>
<dbReference type="AlphaFoldDB" id="A0A263D2F4"/>
<feature type="domain" description="ScoMcrA-like SRA" evidence="2">
    <location>
        <begin position="16"/>
        <end position="142"/>
    </location>
</feature>
<gene>
    <name evidence="3" type="ORF">CFN78_13540</name>
</gene>
<feature type="compositionally biased region" description="Basic and acidic residues" evidence="1">
    <location>
        <begin position="159"/>
        <end position="182"/>
    </location>
</feature>
<dbReference type="GO" id="GO:0004519">
    <property type="term" value="F:endonuclease activity"/>
    <property type="evidence" value="ECO:0007669"/>
    <property type="project" value="UniProtKB-KW"/>
</dbReference>
<evidence type="ECO:0000313" key="3">
    <source>
        <dbReference type="EMBL" id="OZM72654.1"/>
    </source>
</evidence>
<dbReference type="EMBL" id="NKYE01000007">
    <property type="protein sequence ID" value="OZM72654.1"/>
    <property type="molecule type" value="Genomic_DNA"/>
</dbReference>
<dbReference type="Proteomes" id="UP000242444">
    <property type="component" value="Unassembled WGS sequence"/>
</dbReference>
<name>A0A263D2F4_9PSEU</name>
<evidence type="ECO:0000259" key="2">
    <source>
        <dbReference type="Pfam" id="PF26348"/>
    </source>
</evidence>
<keyword evidence="3" id="KW-0378">Hydrolase</keyword>
<accession>A0A263D2F4</accession>
<reference evidence="3 4" key="1">
    <citation type="submission" date="2017-07" db="EMBL/GenBank/DDBJ databases">
        <title>Amycolatopsis antarcticus sp. nov., isolated from the surface of an Antarcticus brown macroalga.</title>
        <authorList>
            <person name="Wang J."/>
            <person name="Leiva S."/>
            <person name="Huang J."/>
            <person name="Huang Y."/>
        </authorList>
    </citation>
    <scope>NUCLEOTIDE SEQUENCE [LARGE SCALE GENOMIC DNA]</scope>
    <source>
        <strain evidence="3 4">AU-G6</strain>
    </source>
</reference>
<dbReference type="InParanoid" id="A0A263D2F4"/>
<dbReference type="Pfam" id="PF26348">
    <property type="entry name" value="SRA_ScoMcrA"/>
    <property type="match status" value="1"/>
</dbReference>
<evidence type="ECO:0000256" key="1">
    <source>
        <dbReference type="SAM" id="MobiDB-lite"/>
    </source>
</evidence>
<comment type="caution">
    <text evidence="3">The sequence shown here is derived from an EMBL/GenBank/DDBJ whole genome shotgun (WGS) entry which is preliminary data.</text>
</comment>
<protein>
    <submittedName>
        <fullName evidence="3">Restriction endonuclease</fullName>
    </submittedName>
</protein>
<feature type="region of interest" description="Disordered" evidence="1">
    <location>
        <begin position="150"/>
        <end position="182"/>
    </location>
</feature>
<sequence length="306" mass="34746">MEFEMLTDLSPGDQLLRRELHQRFGGRQQGGIGPSSKAKVVMFFTAPAVGQQHGYYDGWDSDRLFHYVGEGQRGDQQLTQGNKSILNHRRDGRSLEGFRSEGTTVTYLGEFELVGYYFTDAHETGDPDSLRQVVVFKMRPLNKVPVDLPQLPVSPAAEPRAERVPVEEQHTERAHVSPDREPYEFERREATLVHRYQQHLVRHGHDVSRLRLIPPGETSPLYSDLWDETTRELVEAKGTVTRQQIRLAVGQLLDYQRFANAESLALLVPTRPRDDLLAYLDAVGIKVVYPDGHDWVRLTHAKAAGA</sequence>
<keyword evidence="3" id="KW-0255">Endonuclease</keyword>
<keyword evidence="3" id="KW-0540">Nuclease</keyword>
<organism evidence="3 4">
    <name type="scientific">Amycolatopsis antarctica</name>
    <dbReference type="NCBI Taxonomy" id="1854586"/>
    <lineage>
        <taxon>Bacteria</taxon>
        <taxon>Bacillati</taxon>
        <taxon>Actinomycetota</taxon>
        <taxon>Actinomycetes</taxon>
        <taxon>Pseudonocardiales</taxon>
        <taxon>Pseudonocardiaceae</taxon>
        <taxon>Amycolatopsis</taxon>
    </lineage>
</organism>
<proteinExistence type="predicted"/>